<accession>A0A7J7NWN6</accession>
<organism evidence="1 2">
    <name type="scientific">Kingdonia uniflora</name>
    <dbReference type="NCBI Taxonomy" id="39325"/>
    <lineage>
        <taxon>Eukaryota</taxon>
        <taxon>Viridiplantae</taxon>
        <taxon>Streptophyta</taxon>
        <taxon>Embryophyta</taxon>
        <taxon>Tracheophyta</taxon>
        <taxon>Spermatophyta</taxon>
        <taxon>Magnoliopsida</taxon>
        <taxon>Ranunculales</taxon>
        <taxon>Circaeasteraceae</taxon>
        <taxon>Kingdonia</taxon>
    </lineage>
</organism>
<reference evidence="1 2" key="1">
    <citation type="journal article" date="2020" name="IScience">
        <title>Genome Sequencing of the Endangered Kingdonia uniflora (Circaeasteraceae, Ranunculales) Reveals Potential Mechanisms of Evolutionary Specialization.</title>
        <authorList>
            <person name="Sun Y."/>
            <person name="Deng T."/>
            <person name="Zhang A."/>
            <person name="Moore M.J."/>
            <person name="Landis J.B."/>
            <person name="Lin N."/>
            <person name="Zhang H."/>
            <person name="Zhang X."/>
            <person name="Huang J."/>
            <person name="Zhang X."/>
            <person name="Sun H."/>
            <person name="Wang H."/>
        </authorList>
    </citation>
    <scope>NUCLEOTIDE SEQUENCE [LARGE SCALE GENOMIC DNA]</scope>
    <source>
        <strain evidence="1">TB1705</strain>
        <tissue evidence="1">Leaf</tissue>
    </source>
</reference>
<name>A0A7J7NWN6_9MAGN</name>
<gene>
    <name evidence="1" type="ORF">GIB67_030383</name>
</gene>
<proteinExistence type="predicted"/>
<dbReference type="EMBL" id="JACGCM010000468">
    <property type="protein sequence ID" value="KAF6171617.1"/>
    <property type="molecule type" value="Genomic_DNA"/>
</dbReference>
<keyword evidence="2" id="KW-1185">Reference proteome</keyword>
<dbReference type="Proteomes" id="UP000541444">
    <property type="component" value="Unassembled WGS sequence"/>
</dbReference>
<protein>
    <submittedName>
        <fullName evidence="1">Uncharacterized protein</fullName>
    </submittedName>
</protein>
<evidence type="ECO:0000313" key="2">
    <source>
        <dbReference type="Proteomes" id="UP000541444"/>
    </source>
</evidence>
<comment type="caution">
    <text evidence="1">The sequence shown here is derived from an EMBL/GenBank/DDBJ whole genome shotgun (WGS) entry which is preliminary data.</text>
</comment>
<dbReference type="AlphaFoldDB" id="A0A7J7NWN6"/>
<evidence type="ECO:0000313" key="1">
    <source>
        <dbReference type="EMBL" id="KAF6171617.1"/>
    </source>
</evidence>
<sequence length="51" mass="5827">MFVLTRVWAPNISDVMAAYPVILQPFTALVEVFLPRRVESILEASSRICFE</sequence>